<dbReference type="PROSITE" id="PS00798">
    <property type="entry name" value="ALDOKETO_REDUCTASE_1"/>
    <property type="match status" value="1"/>
</dbReference>
<feature type="site" description="Lowers pKa of active site Tyr" evidence="6">
    <location>
        <position position="76"/>
    </location>
</feature>
<dbReference type="InterPro" id="IPR020471">
    <property type="entry name" value="AKR"/>
</dbReference>
<dbReference type="FunFam" id="3.20.20.100:FF:000002">
    <property type="entry name" value="2,5-diketo-D-gluconic acid reductase A"/>
    <property type="match status" value="1"/>
</dbReference>
<dbReference type="Proteomes" id="UP000824223">
    <property type="component" value="Unassembled WGS sequence"/>
</dbReference>
<organism evidence="8 9">
    <name type="scientific">Candidatus Mediterraneibacter pullicola</name>
    <dbReference type="NCBI Taxonomy" id="2838682"/>
    <lineage>
        <taxon>Bacteria</taxon>
        <taxon>Bacillati</taxon>
        <taxon>Bacillota</taxon>
        <taxon>Clostridia</taxon>
        <taxon>Lachnospirales</taxon>
        <taxon>Lachnospiraceae</taxon>
        <taxon>Mediterraneibacter</taxon>
    </lineage>
</organism>
<comment type="caution">
    <text evidence="8">The sequence shown here is derived from an EMBL/GenBank/DDBJ whole genome shotgun (WGS) entry which is preliminary data.</text>
</comment>
<name>A0A9D2H8E7_9FIRM</name>
<reference evidence="8" key="2">
    <citation type="submission" date="2021-04" db="EMBL/GenBank/DDBJ databases">
        <authorList>
            <person name="Gilroy R."/>
        </authorList>
    </citation>
    <scope>NUCLEOTIDE SEQUENCE</scope>
    <source>
        <strain evidence="8">ChiSjej2B20-11307</strain>
    </source>
</reference>
<feature type="domain" description="NADP-dependent oxidoreductase" evidence="7">
    <location>
        <begin position="17"/>
        <end position="267"/>
    </location>
</feature>
<evidence type="ECO:0000256" key="4">
    <source>
        <dbReference type="PIRSR" id="PIRSR000097-1"/>
    </source>
</evidence>
<evidence type="ECO:0000256" key="1">
    <source>
        <dbReference type="ARBA" id="ARBA00007905"/>
    </source>
</evidence>
<dbReference type="InterPro" id="IPR023210">
    <property type="entry name" value="NADP_OxRdtase_dom"/>
</dbReference>
<evidence type="ECO:0000313" key="8">
    <source>
        <dbReference type="EMBL" id="HJA06448.1"/>
    </source>
</evidence>
<dbReference type="InterPro" id="IPR036812">
    <property type="entry name" value="NAD(P)_OxRdtase_dom_sf"/>
</dbReference>
<dbReference type="Gene3D" id="3.20.20.100">
    <property type="entry name" value="NADP-dependent oxidoreductase domain"/>
    <property type="match status" value="1"/>
</dbReference>
<sequence length="285" mass="31291">MILNETYTLSNGVTIPKLGLGTWFIDDDKAADAVREAVRIGYRHIDTAQAYENERGVGEGVRTCGVPREELFVTTKLAAEAKTYGEAAEAIDGSLTALGLDYIDLMLIHSPQPWADFRGGDYAEGNREAWRAMEDAYKAGKLRAIGISNFKEEDIENILSSCTVAPMVNQLLVHIGNTPEKLMEYCSGKNILTEAYSPVAHGEILKSAQVAKIAGKYKVTVPQLCIRYTLQLGAVSLPKTGNPAHMEENAAVDFVISDEDMETLKQMKPLKDYGEYSIFPVFSGK</sequence>
<evidence type="ECO:0000259" key="7">
    <source>
        <dbReference type="Pfam" id="PF00248"/>
    </source>
</evidence>
<comment type="similarity">
    <text evidence="1">Belongs to the aldo/keto reductase family.</text>
</comment>
<keyword evidence="2" id="KW-0521">NADP</keyword>
<dbReference type="PANTHER" id="PTHR43827:SF3">
    <property type="entry name" value="NADP-DEPENDENT OXIDOREDUCTASE DOMAIN-CONTAINING PROTEIN"/>
    <property type="match status" value="1"/>
</dbReference>
<dbReference type="EMBL" id="DXAK01000022">
    <property type="protein sequence ID" value="HJA06448.1"/>
    <property type="molecule type" value="Genomic_DNA"/>
</dbReference>
<dbReference type="Pfam" id="PF00248">
    <property type="entry name" value="Aldo_ket_red"/>
    <property type="match status" value="1"/>
</dbReference>
<keyword evidence="3" id="KW-0560">Oxidoreductase</keyword>
<dbReference type="SUPFAM" id="SSF51430">
    <property type="entry name" value="NAD(P)-linked oxidoreductase"/>
    <property type="match status" value="1"/>
</dbReference>
<gene>
    <name evidence="8" type="ORF">H9798_04770</name>
</gene>
<proteinExistence type="inferred from homology"/>
<dbReference type="CDD" id="cd19071">
    <property type="entry name" value="AKR_AKR1-5-like"/>
    <property type="match status" value="1"/>
</dbReference>
<accession>A0A9D2H8E7</accession>
<evidence type="ECO:0000256" key="2">
    <source>
        <dbReference type="ARBA" id="ARBA00022857"/>
    </source>
</evidence>
<dbReference type="PANTHER" id="PTHR43827">
    <property type="entry name" value="2,5-DIKETO-D-GLUCONIC ACID REDUCTASE"/>
    <property type="match status" value="1"/>
</dbReference>
<dbReference type="PIRSF" id="PIRSF000097">
    <property type="entry name" value="AKR"/>
    <property type="match status" value="1"/>
</dbReference>
<evidence type="ECO:0000313" key="9">
    <source>
        <dbReference type="Proteomes" id="UP000824223"/>
    </source>
</evidence>
<feature type="binding site" evidence="5">
    <location>
        <position position="109"/>
    </location>
    <ligand>
        <name>substrate</name>
    </ligand>
</feature>
<reference evidence="8" key="1">
    <citation type="journal article" date="2021" name="PeerJ">
        <title>Extensive microbial diversity within the chicken gut microbiome revealed by metagenomics and culture.</title>
        <authorList>
            <person name="Gilroy R."/>
            <person name="Ravi A."/>
            <person name="Getino M."/>
            <person name="Pursley I."/>
            <person name="Horton D.L."/>
            <person name="Alikhan N.F."/>
            <person name="Baker D."/>
            <person name="Gharbi K."/>
            <person name="Hall N."/>
            <person name="Watson M."/>
            <person name="Adriaenssens E.M."/>
            <person name="Foster-Nyarko E."/>
            <person name="Jarju S."/>
            <person name="Secka A."/>
            <person name="Antonio M."/>
            <person name="Oren A."/>
            <person name="Chaudhuri R.R."/>
            <person name="La Ragione R."/>
            <person name="Hildebrand F."/>
            <person name="Pallen M.J."/>
        </authorList>
    </citation>
    <scope>NUCLEOTIDE SEQUENCE</scope>
    <source>
        <strain evidence="8">ChiSjej2B20-11307</strain>
    </source>
</reference>
<evidence type="ECO:0000256" key="3">
    <source>
        <dbReference type="ARBA" id="ARBA00023002"/>
    </source>
</evidence>
<protein>
    <submittedName>
        <fullName evidence="8">Aldo/keto reductase</fullName>
    </submittedName>
</protein>
<feature type="active site" description="Proton donor" evidence="4">
    <location>
        <position position="51"/>
    </location>
</feature>
<evidence type="ECO:0000256" key="5">
    <source>
        <dbReference type="PIRSR" id="PIRSR000097-2"/>
    </source>
</evidence>
<dbReference type="InterPro" id="IPR018170">
    <property type="entry name" value="Aldo/ket_reductase_CS"/>
</dbReference>
<dbReference type="PRINTS" id="PR00069">
    <property type="entry name" value="ALDKETRDTASE"/>
</dbReference>
<dbReference type="AlphaFoldDB" id="A0A9D2H8E7"/>
<evidence type="ECO:0000256" key="6">
    <source>
        <dbReference type="PIRSR" id="PIRSR000097-3"/>
    </source>
</evidence>
<dbReference type="GO" id="GO:0016616">
    <property type="term" value="F:oxidoreductase activity, acting on the CH-OH group of donors, NAD or NADP as acceptor"/>
    <property type="evidence" value="ECO:0007669"/>
    <property type="project" value="UniProtKB-ARBA"/>
</dbReference>